<evidence type="ECO:0000313" key="2">
    <source>
        <dbReference type="WBParaSite" id="JU765_v2.g14625.t1"/>
    </source>
</evidence>
<sequence>MPPFPGLFRNFTSSTFLRFHSTDCPAKLPKFREFFELPSSFDHRTWFPMHMAVQLKKMEGKLRSVDLIVEVHDARIALTGRNRDFYQKLYAIRPHILVLNKMDLIDLKKYRKPVEEYYFSQGVQQIVWTDCKRKTSTALKDLQNVMLDSLRSEHRFNRQIKTEYQVMVVGIPNVGKSSVINALRGYNLGKKNQATPEGNRPGVTVRVQNRIRIFDKPPIYILDTPGVLSPSTRNVEDTMKLAVCDLILESATKPDYVADYLLYWLNKTQDFSYLNLLNLDCEPTDDIQRLFIEICKKHDLRVNKLVGKEYVERWDFDQARKLFIELYRKNKFDDSFLDKDRLGEEMAKLGL</sequence>
<reference evidence="2" key="1">
    <citation type="submission" date="2022-11" db="UniProtKB">
        <authorList>
            <consortium name="WormBaseParasite"/>
        </authorList>
    </citation>
    <scope>IDENTIFICATION</scope>
</reference>
<proteinExistence type="predicted"/>
<evidence type="ECO:0000313" key="1">
    <source>
        <dbReference type="Proteomes" id="UP000887576"/>
    </source>
</evidence>
<dbReference type="WBParaSite" id="JU765_v2.g14625.t1">
    <property type="protein sequence ID" value="JU765_v2.g14625.t1"/>
    <property type="gene ID" value="JU765_v2.g14625"/>
</dbReference>
<dbReference type="Proteomes" id="UP000887576">
    <property type="component" value="Unplaced"/>
</dbReference>
<protein>
    <submittedName>
        <fullName evidence="2">G domain-containing protein</fullName>
    </submittedName>
</protein>
<name>A0AC34QAS0_9BILA</name>
<organism evidence="1 2">
    <name type="scientific">Panagrolaimus sp. JU765</name>
    <dbReference type="NCBI Taxonomy" id="591449"/>
    <lineage>
        <taxon>Eukaryota</taxon>
        <taxon>Metazoa</taxon>
        <taxon>Ecdysozoa</taxon>
        <taxon>Nematoda</taxon>
        <taxon>Chromadorea</taxon>
        <taxon>Rhabditida</taxon>
        <taxon>Tylenchina</taxon>
        <taxon>Panagrolaimomorpha</taxon>
        <taxon>Panagrolaimoidea</taxon>
        <taxon>Panagrolaimidae</taxon>
        <taxon>Panagrolaimus</taxon>
    </lineage>
</organism>
<accession>A0AC34QAS0</accession>